<dbReference type="FunFam" id="2.60.40.4380:FF:000002">
    <property type="entry name" value="Translational regulator CsrA"/>
    <property type="match status" value="1"/>
</dbReference>
<keyword evidence="3 5" id="KW-0810">Translation regulation</keyword>
<dbReference type="SUPFAM" id="SSF117130">
    <property type="entry name" value="CsrA-like"/>
    <property type="match status" value="1"/>
</dbReference>
<dbReference type="PANTHER" id="PTHR34984">
    <property type="entry name" value="CARBON STORAGE REGULATOR"/>
    <property type="match status" value="1"/>
</dbReference>
<dbReference type="GO" id="GO:0045947">
    <property type="term" value="P:negative regulation of translational initiation"/>
    <property type="evidence" value="ECO:0007669"/>
    <property type="project" value="UniProtKB-UniRule"/>
</dbReference>
<dbReference type="GO" id="GO:0006402">
    <property type="term" value="P:mRNA catabolic process"/>
    <property type="evidence" value="ECO:0007669"/>
    <property type="project" value="InterPro"/>
</dbReference>
<dbReference type="EMBL" id="CZQA01000010">
    <property type="protein sequence ID" value="CUS37720.1"/>
    <property type="molecule type" value="Genomic_DNA"/>
</dbReference>
<evidence type="ECO:0000256" key="3">
    <source>
        <dbReference type="ARBA" id="ARBA00022845"/>
    </source>
</evidence>
<keyword evidence="4 5" id="KW-0694">RNA-binding</keyword>
<comment type="function">
    <text evidence="5">A translational regulator that binds mRNA to regulate translation initiation and/or mRNA stability. Usually binds in the 5'-UTR at or near the Shine-Dalgarno sequence preventing ribosome-binding, thus repressing translation. Its main target seems to be the major flagellin gene, while its function is anatagonized by FliW.</text>
</comment>
<accession>A0A0S4LMG6</accession>
<proteinExistence type="inferred from homology"/>
<organism evidence="6 7">
    <name type="scientific">Candidatus Nitrospira nitrosa</name>
    <dbReference type="NCBI Taxonomy" id="1742972"/>
    <lineage>
        <taxon>Bacteria</taxon>
        <taxon>Pseudomonadati</taxon>
        <taxon>Nitrospirota</taxon>
        <taxon>Nitrospiria</taxon>
        <taxon>Nitrospirales</taxon>
        <taxon>Nitrospiraceae</taxon>
        <taxon>Nitrospira</taxon>
    </lineage>
</organism>
<dbReference type="GO" id="GO:0005829">
    <property type="term" value="C:cytosol"/>
    <property type="evidence" value="ECO:0007669"/>
    <property type="project" value="TreeGrafter"/>
</dbReference>
<dbReference type="InterPro" id="IPR036107">
    <property type="entry name" value="CsrA_sf"/>
</dbReference>
<dbReference type="NCBIfam" id="TIGR00202">
    <property type="entry name" value="csrA"/>
    <property type="match status" value="1"/>
</dbReference>
<comment type="similarity">
    <text evidence="5">Belongs to the CsrA/RsmA family.</text>
</comment>
<dbReference type="PANTHER" id="PTHR34984:SF1">
    <property type="entry name" value="CARBON STORAGE REGULATOR"/>
    <property type="match status" value="1"/>
</dbReference>
<reference evidence="6 7" key="1">
    <citation type="submission" date="2015-10" db="EMBL/GenBank/DDBJ databases">
        <authorList>
            <person name="Gilbert D.G."/>
        </authorList>
    </citation>
    <scope>NUCLEOTIDE SEQUENCE [LARGE SCALE GENOMIC DNA]</scope>
    <source>
        <strain evidence="6">COMA1</strain>
    </source>
</reference>
<name>A0A0S4LMG6_9BACT</name>
<dbReference type="GO" id="GO:0044781">
    <property type="term" value="P:bacterial-type flagellum organization"/>
    <property type="evidence" value="ECO:0007669"/>
    <property type="project" value="UniProtKB-KW"/>
</dbReference>
<evidence type="ECO:0000313" key="6">
    <source>
        <dbReference type="EMBL" id="CUS37720.1"/>
    </source>
</evidence>
<dbReference type="GO" id="GO:0048027">
    <property type="term" value="F:mRNA 5'-UTR binding"/>
    <property type="evidence" value="ECO:0007669"/>
    <property type="project" value="UniProtKB-UniRule"/>
</dbReference>
<comment type="subcellular location">
    <subcellularLocation>
        <location evidence="5">Cytoplasm</location>
    </subcellularLocation>
</comment>
<evidence type="ECO:0000256" key="2">
    <source>
        <dbReference type="ARBA" id="ARBA00022491"/>
    </source>
</evidence>
<dbReference type="OrthoDB" id="9809061at2"/>
<evidence type="ECO:0000256" key="1">
    <source>
        <dbReference type="ARBA" id="ARBA00022490"/>
    </source>
</evidence>
<dbReference type="RefSeq" id="WP_090750210.1">
    <property type="nucleotide sequence ID" value="NZ_CZQA01000010.1"/>
</dbReference>
<keyword evidence="2 5" id="KW-0678">Repressor</keyword>
<dbReference type="AlphaFoldDB" id="A0A0S4LMG6"/>
<protein>
    <recommendedName>
        <fullName evidence="5">Translational regulator CsrA</fullName>
    </recommendedName>
</protein>
<dbReference type="STRING" id="1742972.COMA1_40219"/>
<evidence type="ECO:0000256" key="5">
    <source>
        <dbReference type="HAMAP-Rule" id="MF_00167"/>
    </source>
</evidence>
<comment type="subunit">
    <text evidence="5">Homodimer; the beta-strands of each monomer intercalate to form a hydrophobic core, while the alpha-helices form wings that extend away from the core.</text>
</comment>
<evidence type="ECO:0000313" key="7">
    <source>
        <dbReference type="Proteomes" id="UP000199032"/>
    </source>
</evidence>
<dbReference type="GO" id="GO:0006109">
    <property type="term" value="P:regulation of carbohydrate metabolic process"/>
    <property type="evidence" value="ECO:0007669"/>
    <property type="project" value="InterPro"/>
</dbReference>
<sequence>MLVLTRRCGESVTIGPDIRVVVLGLKSGQVRLGIEAPPAVAVHREEVHTRIQEENRLAAKTQAVPLDAFRRLIPGKRGMVS</sequence>
<dbReference type="GO" id="GO:1902208">
    <property type="term" value="P:regulation of bacterial-type flagellum assembly"/>
    <property type="evidence" value="ECO:0007669"/>
    <property type="project" value="UniProtKB-UniRule"/>
</dbReference>
<dbReference type="Proteomes" id="UP000199032">
    <property type="component" value="Unassembled WGS sequence"/>
</dbReference>
<dbReference type="InterPro" id="IPR003751">
    <property type="entry name" value="CsrA"/>
</dbReference>
<evidence type="ECO:0000256" key="4">
    <source>
        <dbReference type="ARBA" id="ARBA00022884"/>
    </source>
</evidence>
<dbReference type="Gene3D" id="2.60.40.4380">
    <property type="entry name" value="Translational regulator CsrA"/>
    <property type="match status" value="1"/>
</dbReference>
<keyword evidence="7" id="KW-1185">Reference proteome</keyword>
<keyword evidence="1 5" id="KW-0963">Cytoplasm</keyword>
<dbReference type="NCBIfam" id="NF002469">
    <property type="entry name" value="PRK01712.1"/>
    <property type="match status" value="1"/>
</dbReference>
<dbReference type="HAMAP" id="MF_00167">
    <property type="entry name" value="CsrA"/>
    <property type="match status" value="1"/>
</dbReference>
<gene>
    <name evidence="5 6" type="primary">csrA</name>
    <name evidence="6" type="ORF">COMA1_40219</name>
</gene>
<keyword evidence="5" id="KW-1005">Bacterial flagellum biogenesis</keyword>
<dbReference type="Pfam" id="PF02599">
    <property type="entry name" value="CsrA"/>
    <property type="match status" value="1"/>
</dbReference>